<dbReference type="InterPro" id="IPR010982">
    <property type="entry name" value="Lambda_DNA-bd_dom_sf"/>
</dbReference>
<comment type="caution">
    <text evidence="2">The sequence shown here is derived from an EMBL/GenBank/DDBJ whole genome shotgun (WGS) entry which is preliminary data.</text>
</comment>
<organism evidence="2 3">
    <name type="scientific">Sutterella seckii</name>
    <dbReference type="NCBI Taxonomy" id="1944635"/>
    <lineage>
        <taxon>Bacteria</taxon>
        <taxon>Pseudomonadati</taxon>
        <taxon>Pseudomonadota</taxon>
        <taxon>Betaproteobacteria</taxon>
        <taxon>Burkholderiales</taxon>
        <taxon>Sutterellaceae</taxon>
        <taxon>Sutterella</taxon>
    </lineage>
</organism>
<dbReference type="CDD" id="cd00093">
    <property type="entry name" value="HTH_XRE"/>
    <property type="match status" value="1"/>
</dbReference>
<dbReference type="InterPro" id="IPR001387">
    <property type="entry name" value="Cro/C1-type_HTH"/>
</dbReference>
<protein>
    <submittedName>
        <fullName evidence="2">Helix-turn-helix transcriptional regulator</fullName>
    </submittedName>
</protein>
<dbReference type="AlphaFoldDB" id="A0A6I1EQT9"/>
<name>A0A6I1EQT9_9BURK</name>
<reference evidence="2 3" key="1">
    <citation type="submission" date="2019-10" db="EMBL/GenBank/DDBJ databases">
        <title>Genome diversity of Sutterella seckii.</title>
        <authorList>
            <person name="Chaplin A.V."/>
            <person name="Sokolova S.R."/>
            <person name="Mosin K.A."/>
            <person name="Ivanova E.L."/>
            <person name="Kochetkova T.O."/>
            <person name="Goltsov A.Y."/>
            <person name="Trofimov D.Y."/>
            <person name="Efimov B.A."/>
        </authorList>
    </citation>
    <scope>NUCLEOTIDE SEQUENCE [LARGE SCALE GENOMIC DNA]</scope>
    <source>
        <strain evidence="2 3">ASD393</strain>
    </source>
</reference>
<dbReference type="SUPFAM" id="SSF47413">
    <property type="entry name" value="lambda repressor-like DNA-binding domains"/>
    <property type="match status" value="1"/>
</dbReference>
<accession>A0A6I1EQT9</accession>
<evidence type="ECO:0000313" key="3">
    <source>
        <dbReference type="Proteomes" id="UP000430564"/>
    </source>
</evidence>
<dbReference type="EMBL" id="WEHX01000003">
    <property type="protein sequence ID" value="KAB7662945.1"/>
    <property type="molecule type" value="Genomic_DNA"/>
</dbReference>
<feature type="domain" description="HTH cro/C1-type" evidence="1">
    <location>
        <begin position="65"/>
        <end position="119"/>
    </location>
</feature>
<sequence>MTIRLERIDNEDGRTEFRIAVGESDADAWETALAALVGLANGSRPPLRKASPEDNAARELPGKLLKRLRTECRMTQKEAAAIAGTTQTRISDFECGVRTIPHEIAVIFARRFGVEPGDFEVR</sequence>
<gene>
    <name evidence="2" type="ORF">GBM95_01205</name>
</gene>
<dbReference type="Gene3D" id="1.10.260.40">
    <property type="entry name" value="lambda repressor-like DNA-binding domains"/>
    <property type="match status" value="1"/>
</dbReference>
<dbReference type="PROSITE" id="PS50943">
    <property type="entry name" value="HTH_CROC1"/>
    <property type="match status" value="1"/>
</dbReference>
<dbReference type="Pfam" id="PF01381">
    <property type="entry name" value="HTH_3"/>
    <property type="match status" value="1"/>
</dbReference>
<proteinExistence type="predicted"/>
<dbReference type="Proteomes" id="UP000430564">
    <property type="component" value="Unassembled WGS sequence"/>
</dbReference>
<evidence type="ECO:0000313" key="2">
    <source>
        <dbReference type="EMBL" id="KAB7662945.1"/>
    </source>
</evidence>
<evidence type="ECO:0000259" key="1">
    <source>
        <dbReference type="PROSITE" id="PS50943"/>
    </source>
</evidence>
<dbReference type="OrthoDB" id="9812495at2"/>
<dbReference type="RefSeq" id="WP_152157423.1">
    <property type="nucleotide sequence ID" value="NZ_WEHX01000003.1"/>
</dbReference>
<dbReference type="GO" id="GO:0003677">
    <property type="term" value="F:DNA binding"/>
    <property type="evidence" value="ECO:0007669"/>
    <property type="project" value="InterPro"/>
</dbReference>
<dbReference type="SMART" id="SM00530">
    <property type="entry name" value="HTH_XRE"/>
    <property type="match status" value="1"/>
</dbReference>